<dbReference type="PhylomeDB" id="A0A178UHA2"/>
<dbReference type="Pfam" id="PF03195">
    <property type="entry name" value="LOB"/>
    <property type="match status" value="1"/>
</dbReference>
<name>A0A178UHA2_ARATH</name>
<gene>
    <name evidence="5" type="ordered locus">AXX17_At5g33220</name>
</gene>
<evidence type="ECO:0000256" key="1">
    <source>
        <dbReference type="ARBA" id="ARBA00005474"/>
    </source>
</evidence>
<comment type="similarity">
    <text evidence="1">Belongs to the LOB domain-containing protein family.</text>
</comment>
<evidence type="ECO:0000313" key="5">
    <source>
        <dbReference type="EMBL" id="OAO93153.1"/>
    </source>
</evidence>
<dbReference type="PANTHER" id="PTHR31301">
    <property type="entry name" value="LOB DOMAIN-CONTAINING PROTEIN 4-RELATED"/>
    <property type="match status" value="1"/>
</dbReference>
<dbReference type="OMA" id="EPWQREY"/>
<dbReference type="ExpressionAtlas" id="A0A178UHA2">
    <property type="expression patterns" value="baseline and differential"/>
</dbReference>
<dbReference type="SMR" id="A0A178UHA2"/>
<dbReference type="PANTHER" id="PTHR31301:SF68">
    <property type="entry name" value="LOB DOMAIN-CONTAINING PROTEIN 32-RELATED"/>
    <property type="match status" value="1"/>
</dbReference>
<evidence type="ECO:0000259" key="4">
    <source>
        <dbReference type="PROSITE" id="PS50891"/>
    </source>
</evidence>
<evidence type="ECO:0000256" key="2">
    <source>
        <dbReference type="SAM" id="Coils"/>
    </source>
</evidence>
<dbReference type="AlphaFoldDB" id="A0A178UHA2"/>
<feature type="domain" description="LOB" evidence="4">
    <location>
        <begin position="4"/>
        <end position="105"/>
    </location>
</feature>
<feature type="coiled-coil region" evidence="2">
    <location>
        <begin position="84"/>
        <end position="111"/>
    </location>
</feature>
<organism evidence="5 6">
    <name type="scientific">Arabidopsis thaliana</name>
    <name type="common">Mouse-ear cress</name>
    <dbReference type="NCBI Taxonomy" id="3702"/>
    <lineage>
        <taxon>Eukaryota</taxon>
        <taxon>Viridiplantae</taxon>
        <taxon>Streptophyta</taxon>
        <taxon>Embryophyta</taxon>
        <taxon>Tracheophyta</taxon>
        <taxon>Spermatophyta</taxon>
        <taxon>Magnoliopsida</taxon>
        <taxon>eudicotyledons</taxon>
        <taxon>Gunneridae</taxon>
        <taxon>Pentapetalae</taxon>
        <taxon>rosids</taxon>
        <taxon>malvids</taxon>
        <taxon>Brassicales</taxon>
        <taxon>Brassicaceae</taxon>
        <taxon>Camelineae</taxon>
        <taxon>Arabidopsis</taxon>
    </lineage>
</organism>
<reference evidence="6" key="1">
    <citation type="journal article" date="2016" name="Proc. Natl. Acad. Sci. U.S.A.">
        <title>Chromosome-level assembly of Arabidopsis thaliana Ler reveals the extent of translocation and inversion polymorphisms.</title>
        <authorList>
            <person name="Zapata L."/>
            <person name="Ding J."/>
            <person name="Willing E.M."/>
            <person name="Hartwig B."/>
            <person name="Bezdan D."/>
            <person name="Jiao W.B."/>
            <person name="Patel V."/>
            <person name="Velikkakam James G."/>
            <person name="Koornneef M."/>
            <person name="Ossowski S."/>
            <person name="Schneeberger K."/>
        </authorList>
    </citation>
    <scope>NUCLEOTIDE SEQUENCE [LARGE SCALE GENOMIC DNA]</scope>
    <source>
        <strain evidence="6">cv. Landsberg erecta</strain>
    </source>
</reference>
<dbReference type="Proteomes" id="UP000078284">
    <property type="component" value="Chromosome 5"/>
</dbReference>
<keyword evidence="2" id="KW-0175">Coiled coil</keyword>
<protein>
    <submittedName>
        <fullName evidence="5">LBD35</fullName>
    </submittedName>
</protein>
<proteinExistence type="inferred from homology"/>
<dbReference type="EMBL" id="LUHQ01000005">
    <property type="protein sequence ID" value="OAO93153.1"/>
    <property type="molecule type" value="Genomic_DNA"/>
</dbReference>
<accession>A0A178UHA2</accession>
<dbReference type="KEGG" id="ath:AT5G35900"/>
<dbReference type="PROSITE" id="PS50891">
    <property type="entry name" value="LOB"/>
    <property type="match status" value="1"/>
</dbReference>
<evidence type="ECO:0000256" key="3">
    <source>
        <dbReference type="SAM" id="MobiDB-lite"/>
    </source>
</evidence>
<dbReference type="InterPro" id="IPR004883">
    <property type="entry name" value="LOB"/>
</dbReference>
<feature type="region of interest" description="Disordered" evidence="3">
    <location>
        <begin position="184"/>
        <end position="206"/>
    </location>
</feature>
<comment type="caution">
    <text evidence="5">The sequence shown here is derived from an EMBL/GenBank/DDBJ whole genome shotgun (WGS) entry which is preliminary data.</text>
</comment>
<evidence type="ECO:0000313" key="6">
    <source>
        <dbReference type="Proteomes" id="UP000078284"/>
    </source>
</evidence>
<sequence>MNSTCCSACKVMKCDCAPNCIFAPHFPLTNLETFERLHRIFGAGNVFKILANLDPIQRETAVNALCYEAEALERDPIFGCVGIFNHYKNQLQNLDEQINSAKNELAAIIGLDNVPQYSSIPMPADFLTNKFSLHPYIEKMEGLDEVQKKELMQLPPVDAQVIVNEMFRKRGNIKICGGHGDACASTSGGTSATQKTLPFPQNHNQP</sequence>